<dbReference type="InterPro" id="IPR045332">
    <property type="entry name" value="ARMET_N"/>
</dbReference>
<dbReference type="InterPro" id="IPR036361">
    <property type="entry name" value="SAP_dom_sf"/>
</dbReference>
<dbReference type="Ensembl" id="ENSSLDT00000012429.1">
    <property type="protein sequence ID" value="ENSSLDP00000011988.1"/>
    <property type="gene ID" value="ENSSLDG00000009546.1"/>
</dbReference>
<dbReference type="Pfam" id="PF10208">
    <property type="entry name" value="ARMET_C"/>
    <property type="match status" value="1"/>
</dbReference>
<dbReference type="InterPro" id="IPR019345">
    <property type="entry name" value="ARMET_C"/>
</dbReference>
<evidence type="ECO:0000256" key="8">
    <source>
        <dbReference type="SAM" id="SignalP"/>
    </source>
</evidence>
<comment type="similarity">
    <text evidence="2">Belongs to the ARMET family.</text>
</comment>
<feature type="domain" description="ARMET C-terminal" evidence="9">
    <location>
        <begin position="129"/>
        <end position="165"/>
    </location>
</feature>
<keyword evidence="6" id="KW-1015">Disulfide bond</keyword>
<dbReference type="Pfam" id="PF20145">
    <property type="entry name" value="ARMET_N"/>
    <property type="match status" value="1"/>
</dbReference>
<dbReference type="Gene3D" id="1.10.720.30">
    <property type="entry name" value="SAP domain"/>
    <property type="match status" value="1"/>
</dbReference>
<keyword evidence="12" id="KW-1185">Reference proteome</keyword>
<protein>
    <recommendedName>
        <fullName evidence="3">Mesencephalic astrocyte-derived neurotrophic factor homolog</fullName>
    </recommendedName>
    <alternativeName>
        <fullName evidence="7">MANF/CDNF-like protein</fullName>
    </alternativeName>
</protein>
<feature type="chain" id="PRO_5017245676" description="Mesencephalic astrocyte-derived neurotrophic factor homolog" evidence="8">
    <location>
        <begin position="19"/>
        <end position="173"/>
    </location>
</feature>
<evidence type="ECO:0000313" key="12">
    <source>
        <dbReference type="Proteomes" id="UP000261360"/>
    </source>
</evidence>
<dbReference type="Gene3D" id="1.10.225.10">
    <property type="entry name" value="Saposin-like"/>
    <property type="match status" value="1"/>
</dbReference>
<evidence type="ECO:0000256" key="2">
    <source>
        <dbReference type="ARBA" id="ARBA00005617"/>
    </source>
</evidence>
<dbReference type="GO" id="GO:0005576">
    <property type="term" value="C:extracellular region"/>
    <property type="evidence" value="ECO:0007669"/>
    <property type="project" value="UniProtKB-SubCell"/>
</dbReference>
<evidence type="ECO:0000259" key="10">
    <source>
        <dbReference type="Pfam" id="PF20145"/>
    </source>
</evidence>
<organism evidence="11 12">
    <name type="scientific">Seriola lalandi dorsalis</name>
    <dbReference type="NCBI Taxonomy" id="1841481"/>
    <lineage>
        <taxon>Eukaryota</taxon>
        <taxon>Metazoa</taxon>
        <taxon>Chordata</taxon>
        <taxon>Craniata</taxon>
        <taxon>Vertebrata</taxon>
        <taxon>Euteleostomi</taxon>
        <taxon>Actinopterygii</taxon>
        <taxon>Neopterygii</taxon>
        <taxon>Teleostei</taxon>
        <taxon>Neoteleostei</taxon>
        <taxon>Acanthomorphata</taxon>
        <taxon>Carangaria</taxon>
        <taxon>Carangiformes</taxon>
        <taxon>Carangidae</taxon>
        <taxon>Seriola</taxon>
    </lineage>
</organism>
<dbReference type="InterPro" id="IPR045333">
    <property type="entry name" value="ARMET-like"/>
</dbReference>
<comment type="subcellular location">
    <subcellularLocation>
        <location evidence="1">Secreted</location>
    </subcellularLocation>
</comment>
<dbReference type="STRING" id="1841481.ENSSLDP00000011988"/>
<dbReference type="AlphaFoldDB" id="A0A3B4XIY8"/>
<dbReference type="PANTHER" id="PTHR12990:SF5">
    <property type="entry name" value="MESENCEPHALIC ASTROCYTE-DERIVED NEUROTROPHIC FACTOR HOMOLOG"/>
    <property type="match status" value="1"/>
</dbReference>
<evidence type="ECO:0000259" key="9">
    <source>
        <dbReference type="Pfam" id="PF10208"/>
    </source>
</evidence>
<dbReference type="Proteomes" id="UP000261360">
    <property type="component" value="Unplaced"/>
</dbReference>
<evidence type="ECO:0000313" key="11">
    <source>
        <dbReference type="Ensembl" id="ENSSLDP00000011988.1"/>
    </source>
</evidence>
<keyword evidence="4" id="KW-0964">Secreted</keyword>
<feature type="signal peptide" evidence="8">
    <location>
        <begin position="1"/>
        <end position="18"/>
    </location>
</feature>
<dbReference type="SUPFAM" id="SSF68906">
    <property type="entry name" value="SAP domain"/>
    <property type="match status" value="1"/>
</dbReference>
<dbReference type="GeneTree" id="ENSGT00390000007160"/>
<reference evidence="11" key="2">
    <citation type="submission" date="2025-09" db="UniProtKB">
        <authorList>
            <consortium name="Ensembl"/>
        </authorList>
    </citation>
    <scope>IDENTIFICATION</scope>
</reference>
<evidence type="ECO:0000256" key="3">
    <source>
        <dbReference type="ARBA" id="ARBA00014267"/>
    </source>
</evidence>
<evidence type="ECO:0000256" key="5">
    <source>
        <dbReference type="ARBA" id="ARBA00022729"/>
    </source>
</evidence>
<name>A0A3B4XIY8_SERLL</name>
<reference evidence="11" key="1">
    <citation type="submission" date="2025-08" db="UniProtKB">
        <authorList>
            <consortium name="Ensembl"/>
        </authorList>
    </citation>
    <scope>IDENTIFICATION</scope>
</reference>
<evidence type="ECO:0000256" key="6">
    <source>
        <dbReference type="ARBA" id="ARBA00023157"/>
    </source>
</evidence>
<sequence>MSPVRSLQLACLVGLAAGKKNEDPRDCEVCRAVISQIDELVTPAERKTVEGIEAVMQKYCDSAKGKEKTMCYYMGIGDKELGTAGGVKREVSGSLSRGINAKRLCTRMKKQDAQMCELRYEKKVDVKNTDLSKLRVKELRKICDDEGIPTKGFNEKGEFIKAIKDKFGIKDEM</sequence>
<evidence type="ECO:0000256" key="7">
    <source>
        <dbReference type="ARBA" id="ARBA00032923"/>
    </source>
</evidence>
<dbReference type="PANTHER" id="PTHR12990">
    <property type="entry name" value="ARMET-LIKE PROTEIN"/>
    <property type="match status" value="1"/>
</dbReference>
<evidence type="ECO:0000256" key="1">
    <source>
        <dbReference type="ARBA" id="ARBA00004613"/>
    </source>
</evidence>
<accession>A0A3B4XIY8</accession>
<feature type="domain" description="ARMET N-terminal" evidence="10">
    <location>
        <begin position="26"/>
        <end position="124"/>
    </location>
</feature>
<keyword evidence="5 8" id="KW-0732">Signal</keyword>
<proteinExistence type="inferred from homology"/>
<evidence type="ECO:0000256" key="4">
    <source>
        <dbReference type="ARBA" id="ARBA00022525"/>
    </source>
</evidence>